<organism evidence="2 3">
    <name type="scientific">Phytohabitans rumicis</name>
    <dbReference type="NCBI Taxonomy" id="1076125"/>
    <lineage>
        <taxon>Bacteria</taxon>
        <taxon>Bacillati</taxon>
        <taxon>Actinomycetota</taxon>
        <taxon>Actinomycetes</taxon>
        <taxon>Micromonosporales</taxon>
        <taxon>Micromonosporaceae</taxon>
    </lineage>
</organism>
<evidence type="ECO:0000256" key="1">
    <source>
        <dbReference type="SAM" id="Phobius"/>
    </source>
</evidence>
<dbReference type="RefSeq" id="WP_173080501.1">
    <property type="nucleotide sequence ID" value="NZ_BAABJB010000001.1"/>
</dbReference>
<evidence type="ECO:0000313" key="3">
    <source>
        <dbReference type="Proteomes" id="UP000482960"/>
    </source>
</evidence>
<evidence type="ECO:0000313" key="2">
    <source>
        <dbReference type="EMBL" id="GFJ93737.1"/>
    </source>
</evidence>
<proteinExistence type="predicted"/>
<feature type="transmembrane region" description="Helical" evidence="1">
    <location>
        <begin position="18"/>
        <end position="38"/>
    </location>
</feature>
<name>A0A6V8LI04_9ACTN</name>
<keyword evidence="1" id="KW-0812">Transmembrane</keyword>
<sequence>MTDESGDPAGPAPSGRTLAIRAFAFGAGVAALLGVAAATGPAYSASPAGEVVQVIPSPSWNSTCCSNESPPPPTE</sequence>
<reference evidence="2 3" key="1">
    <citation type="submission" date="2020-03" db="EMBL/GenBank/DDBJ databases">
        <title>Whole genome shotgun sequence of Phytohabitans rumicis NBRC 108638.</title>
        <authorList>
            <person name="Komaki H."/>
            <person name="Tamura T."/>
        </authorList>
    </citation>
    <scope>NUCLEOTIDE SEQUENCE [LARGE SCALE GENOMIC DNA]</scope>
    <source>
        <strain evidence="2 3">NBRC 108638</strain>
    </source>
</reference>
<gene>
    <name evidence="2" type="ORF">Prum_073790</name>
</gene>
<dbReference type="EMBL" id="BLPG01000001">
    <property type="protein sequence ID" value="GFJ93737.1"/>
    <property type="molecule type" value="Genomic_DNA"/>
</dbReference>
<keyword evidence="3" id="KW-1185">Reference proteome</keyword>
<protein>
    <submittedName>
        <fullName evidence="2">Uncharacterized protein</fullName>
    </submittedName>
</protein>
<comment type="caution">
    <text evidence="2">The sequence shown here is derived from an EMBL/GenBank/DDBJ whole genome shotgun (WGS) entry which is preliminary data.</text>
</comment>
<dbReference type="Proteomes" id="UP000482960">
    <property type="component" value="Unassembled WGS sequence"/>
</dbReference>
<dbReference type="AlphaFoldDB" id="A0A6V8LI04"/>
<reference evidence="2 3" key="2">
    <citation type="submission" date="2020-03" db="EMBL/GenBank/DDBJ databases">
        <authorList>
            <person name="Ichikawa N."/>
            <person name="Kimura A."/>
            <person name="Kitahashi Y."/>
            <person name="Uohara A."/>
        </authorList>
    </citation>
    <scope>NUCLEOTIDE SEQUENCE [LARGE SCALE GENOMIC DNA]</scope>
    <source>
        <strain evidence="2 3">NBRC 108638</strain>
    </source>
</reference>
<keyword evidence="1" id="KW-1133">Transmembrane helix</keyword>
<accession>A0A6V8LI04</accession>
<keyword evidence="1" id="KW-0472">Membrane</keyword>